<dbReference type="PANTHER" id="PTHR22603">
    <property type="entry name" value="CHOLINE/ETHANOALAMINE KINASE"/>
    <property type="match status" value="1"/>
</dbReference>
<dbReference type="Proteomes" id="UP000198919">
    <property type="component" value="Unassembled WGS sequence"/>
</dbReference>
<dbReference type="CDD" id="cd05151">
    <property type="entry name" value="ChoK-like"/>
    <property type="match status" value="1"/>
</dbReference>
<name>A0A1I3TVS6_9GAMM</name>
<keyword evidence="4" id="KW-1185">Reference proteome</keyword>
<evidence type="ECO:0000313" key="4">
    <source>
        <dbReference type="Proteomes" id="UP000224607"/>
    </source>
</evidence>
<dbReference type="SUPFAM" id="SSF56112">
    <property type="entry name" value="Protein kinase-like (PK-like)"/>
    <property type="match status" value="1"/>
</dbReference>
<evidence type="ECO:0000313" key="3">
    <source>
        <dbReference type="Proteomes" id="UP000198919"/>
    </source>
</evidence>
<reference evidence="2" key="2">
    <citation type="submission" date="2016-10" db="EMBL/GenBank/DDBJ databases">
        <authorList>
            <person name="de Groot N.N."/>
        </authorList>
    </citation>
    <scope>NUCLEOTIDE SEQUENCE [LARGE SCALE GENOMIC DNA]</scope>
    <source>
        <strain evidence="2">DSM 17908</strain>
    </source>
</reference>
<dbReference type="AlphaFoldDB" id="A0A1I3TVS6"/>
<dbReference type="PANTHER" id="PTHR22603:SF66">
    <property type="entry name" value="ETHANOLAMINE KINASE"/>
    <property type="match status" value="1"/>
</dbReference>
<dbReference type="Proteomes" id="UP000224607">
    <property type="component" value="Unassembled WGS sequence"/>
</dbReference>
<organism evidence="2 3">
    <name type="scientific">Xenorhabdus mauleonii</name>
    <dbReference type="NCBI Taxonomy" id="351675"/>
    <lineage>
        <taxon>Bacteria</taxon>
        <taxon>Pseudomonadati</taxon>
        <taxon>Pseudomonadota</taxon>
        <taxon>Gammaproteobacteria</taxon>
        <taxon>Enterobacterales</taxon>
        <taxon>Morganellaceae</taxon>
        <taxon>Xenorhabdus</taxon>
    </lineage>
</organism>
<dbReference type="Pfam" id="PF01633">
    <property type="entry name" value="Choline_kinase"/>
    <property type="match status" value="1"/>
</dbReference>
<dbReference type="EMBL" id="NITY01000009">
    <property type="protein sequence ID" value="PHM39561.1"/>
    <property type="molecule type" value="Genomic_DNA"/>
</dbReference>
<sequence>MFEDIKKIIEPLIKEKVKKIERIGGMTNVNYYCETKQKKVVLRIPGNNTGKIINRVNEKYNCQLATLIDINPKLYYYSLDSGIKITKYLENSETLSPQTLSRDENLLNIAKILSKLHLSDIIFKNTFNVFEEYNRYIKQLNNIEISYPNFKETEDYFFSLQKKLARIGINTSPCHNDPVPENFIKTHEKYYLIDWEYSGMNDPMWDIAAIFEESGIGKLKQEIFLSEYFVEREYNKSKIDEKILIFRICQNFLWSIWTLLKEKDEKLFGNYGIKRYQNCLRQIKEHKKTYNACK</sequence>
<proteinExistence type="predicted"/>
<evidence type="ECO:0000313" key="2">
    <source>
        <dbReference type="EMBL" id="SFJ75378.1"/>
    </source>
</evidence>
<dbReference type="Gene3D" id="3.90.1200.10">
    <property type="match status" value="1"/>
</dbReference>
<dbReference type="GO" id="GO:0005737">
    <property type="term" value="C:cytoplasm"/>
    <property type="evidence" value="ECO:0007669"/>
    <property type="project" value="TreeGrafter"/>
</dbReference>
<dbReference type="EMBL" id="FORG01000015">
    <property type="protein sequence ID" value="SFJ75378.1"/>
    <property type="molecule type" value="Genomic_DNA"/>
</dbReference>
<dbReference type="STRING" id="351675.SAMN05421680_11565"/>
<dbReference type="InterPro" id="IPR011009">
    <property type="entry name" value="Kinase-like_dom_sf"/>
</dbReference>
<keyword evidence="2" id="KW-0418">Kinase</keyword>
<protein>
    <submittedName>
        <fullName evidence="1">LicA protein</fullName>
    </submittedName>
    <submittedName>
        <fullName evidence="2">Thiamine kinase</fullName>
    </submittedName>
</protein>
<dbReference type="GO" id="GO:0004305">
    <property type="term" value="F:ethanolamine kinase activity"/>
    <property type="evidence" value="ECO:0007669"/>
    <property type="project" value="TreeGrafter"/>
</dbReference>
<evidence type="ECO:0000313" key="1">
    <source>
        <dbReference type="EMBL" id="PHM39561.1"/>
    </source>
</evidence>
<dbReference type="Gene3D" id="3.30.200.20">
    <property type="entry name" value="Phosphorylase Kinase, domain 1"/>
    <property type="match status" value="1"/>
</dbReference>
<accession>A0A1I3TVS6</accession>
<reference evidence="1 4" key="3">
    <citation type="journal article" date="2017" name="Nat. Microbiol.">
        <title>Natural product diversity associated with the nematode symbionts Photorhabdus and Xenorhabdus.</title>
        <authorList>
            <person name="Tobias N.J."/>
            <person name="Wolff H."/>
            <person name="Djahanschiri B."/>
            <person name="Grundmann F."/>
            <person name="Kronenwerth M."/>
            <person name="Shi Y.M."/>
            <person name="Simonyi S."/>
            <person name="Grun P."/>
            <person name="Shapiro-Ilan D."/>
            <person name="Pidot S.J."/>
            <person name="Stinear T.P."/>
            <person name="Ebersberger I."/>
            <person name="Bode H.B."/>
        </authorList>
    </citation>
    <scope>NUCLEOTIDE SEQUENCE [LARGE SCALE GENOMIC DNA]</scope>
    <source>
        <strain evidence="1 4">DSM 17908</strain>
    </source>
</reference>
<reference evidence="3" key="1">
    <citation type="submission" date="2016-10" db="EMBL/GenBank/DDBJ databases">
        <authorList>
            <person name="Varghese N."/>
            <person name="Submissions S."/>
        </authorList>
    </citation>
    <scope>NUCLEOTIDE SEQUENCE [LARGE SCALE GENOMIC DNA]</scope>
    <source>
        <strain evidence="3">DSM 17908</strain>
    </source>
</reference>
<gene>
    <name evidence="2" type="ORF">SAMN05421680_11565</name>
    <name evidence="1" type="ORF">Xmau_02565</name>
</gene>
<dbReference type="OrthoDB" id="179763at2"/>
<dbReference type="RefSeq" id="WP_092512120.1">
    <property type="nucleotide sequence ID" value="NZ_CAWNQB010000089.1"/>
</dbReference>
<keyword evidence="2" id="KW-0808">Transferase</keyword>
<dbReference type="GO" id="GO:0006646">
    <property type="term" value="P:phosphatidylethanolamine biosynthetic process"/>
    <property type="evidence" value="ECO:0007669"/>
    <property type="project" value="TreeGrafter"/>
</dbReference>